<accession>M0M806</accession>
<dbReference type="PATRIC" id="fig|1227454.3.peg.920"/>
<reference evidence="2 3" key="1">
    <citation type="journal article" date="2014" name="PLoS Genet.">
        <title>Phylogenetically driven sequencing of extremely halophilic archaea reveals strategies for static and dynamic osmo-response.</title>
        <authorList>
            <person name="Becker E.A."/>
            <person name="Seitzer P.M."/>
            <person name="Tritt A."/>
            <person name="Larsen D."/>
            <person name="Krusor M."/>
            <person name="Yao A.I."/>
            <person name="Wu D."/>
            <person name="Madern D."/>
            <person name="Eisen J.A."/>
            <person name="Darling A.E."/>
            <person name="Facciotti M.T."/>
        </authorList>
    </citation>
    <scope>NUCLEOTIDE SEQUENCE [LARGE SCALE GENOMIC DNA]</scope>
    <source>
        <strain evidence="2 3">JCM 10879</strain>
    </source>
</reference>
<dbReference type="InterPro" id="IPR012334">
    <property type="entry name" value="Pectin_lyas_fold"/>
</dbReference>
<dbReference type="InterPro" id="IPR011050">
    <property type="entry name" value="Pectin_lyase_fold/virulence"/>
</dbReference>
<dbReference type="Gene3D" id="2.160.20.10">
    <property type="entry name" value="Single-stranded right-handed beta-helix, Pectin lyase-like"/>
    <property type="match status" value="1"/>
</dbReference>
<dbReference type="STRING" id="1227454.C446_04685"/>
<dbReference type="NCBIfam" id="TIGR03804">
    <property type="entry name" value="para_beta_helix"/>
    <property type="match status" value="1"/>
</dbReference>
<dbReference type="InterPro" id="IPR007742">
    <property type="entry name" value="NosD_dom"/>
</dbReference>
<dbReference type="InterPro" id="IPR006633">
    <property type="entry name" value="Carb-bd_sugar_hydrolysis-dom"/>
</dbReference>
<name>M0M806_9EURY</name>
<feature type="domain" description="Carbohydrate-binding/sugar hydrolysis" evidence="1">
    <location>
        <begin position="234"/>
        <end position="397"/>
    </location>
</feature>
<dbReference type="SUPFAM" id="SSF51126">
    <property type="entry name" value="Pectin lyase-like"/>
    <property type="match status" value="1"/>
</dbReference>
<evidence type="ECO:0000313" key="2">
    <source>
        <dbReference type="EMBL" id="EMA41876.1"/>
    </source>
</evidence>
<proteinExistence type="predicted"/>
<dbReference type="AlphaFoldDB" id="M0M806"/>
<organism evidence="2 3">
    <name type="scientific">Halobiforma nitratireducens JCM 10879</name>
    <dbReference type="NCBI Taxonomy" id="1227454"/>
    <lineage>
        <taxon>Archaea</taxon>
        <taxon>Methanobacteriati</taxon>
        <taxon>Methanobacteriota</taxon>
        <taxon>Stenosarchaea group</taxon>
        <taxon>Halobacteria</taxon>
        <taxon>Halobacteriales</taxon>
        <taxon>Natrialbaceae</taxon>
        <taxon>Halobiforma</taxon>
    </lineage>
</organism>
<dbReference type="InterPro" id="IPR022441">
    <property type="entry name" value="Para_beta_helix_rpt-2"/>
</dbReference>
<dbReference type="Pfam" id="PF05048">
    <property type="entry name" value="NosD"/>
    <property type="match status" value="1"/>
</dbReference>
<dbReference type="InterPro" id="IPR006626">
    <property type="entry name" value="PbH1"/>
</dbReference>
<evidence type="ECO:0000259" key="1">
    <source>
        <dbReference type="SMART" id="SM00722"/>
    </source>
</evidence>
<dbReference type="SMART" id="SM00722">
    <property type="entry name" value="CASH"/>
    <property type="match status" value="2"/>
</dbReference>
<dbReference type="NCBIfam" id="TIGR04247">
    <property type="entry name" value="NosD_copper_fam"/>
    <property type="match status" value="1"/>
</dbReference>
<dbReference type="RefSeq" id="WP_006671894.1">
    <property type="nucleotide sequence ID" value="NZ_AOMA01000062.1"/>
</dbReference>
<gene>
    <name evidence="2" type="ORF">C446_04685</name>
</gene>
<feature type="domain" description="Carbohydrate-binding/sugar hydrolysis" evidence="1">
    <location>
        <begin position="85"/>
        <end position="228"/>
    </location>
</feature>
<dbReference type="OrthoDB" id="29186at2157"/>
<dbReference type="InterPro" id="IPR026464">
    <property type="entry name" value="NosD_copper_fam"/>
</dbReference>
<dbReference type="SMART" id="SM00710">
    <property type="entry name" value="PbH1"/>
    <property type="match status" value="9"/>
</dbReference>
<sequence>MSRELWFVALAVAVLVATGAAAVVAADGSGSDLERTVDGWTPDVPDVHDAEPPTEPGVATIDGEDREYDSVQDAVDAAEPGDTVALEGLFEEHVTIETPGLTITTTDVADERALLDGGGEGTVVHVDADDVTLEGVWIRESGHERSDEDAGVLVNGNESTLTDLRITETTYGIWIGESDDVTVEETTIAGRESVAETNRGNGVHLDRADGAELRDNHITTARDGIYFSWSEGVVAEGNVAWDLRYGVHYMYSDDNRLENNVAFDNDVGFALMVSENLTITNNTAVNNAGPSGQGILVKEVDHTEIRDNAVVANGNGFYVYNAHGNEIVDNLILENQAGVHFTAGSSDELVAGNSFVANDESAYASTNAQIAWNESDRGNYWSDARAVDLDGDGTSEVRHQPAGTVEQVVHEQPQAAVFAESPAFDAVRMAESSFPLIESPGVVDHRPLAEPPHDNWEEYYADHDH</sequence>
<keyword evidence="3" id="KW-1185">Reference proteome</keyword>
<dbReference type="EMBL" id="AOMA01000062">
    <property type="protein sequence ID" value="EMA41876.1"/>
    <property type="molecule type" value="Genomic_DNA"/>
</dbReference>
<evidence type="ECO:0000313" key="3">
    <source>
        <dbReference type="Proteomes" id="UP000011607"/>
    </source>
</evidence>
<comment type="caution">
    <text evidence="2">The sequence shown here is derived from an EMBL/GenBank/DDBJ whole genome shotgun (WGS) entry which is preliminary data.</text>
</comment>
<protein>
    <submittedName>
        <fullName evidence="2">Parallel beta-helix repeat-containing protein</fullName>
    </submittedName>
</protein>
<dbReference type="Proteomes" id="UP000011607">
    <property type="component" value="Unassembled WGS sequence"/>
</dbReference>
<dbReference type="eggNOG" id="arCOG02519">
    <property type="taxonomic scope" value="Archaea"/>
</dbReference>